<sequence>MHPRLWSSSCLPRLASKPTLFRTCVEGWSVKAWKAFASRSDSGYGIGVNANPKLRHDGSSATAGACPEGDEDLAGMRVGTLQMMQHGVGRRIKQAGRTDLNRKSRQSAAWKASLDAEDPTKQVKRSNIAERQFLATDGADGQTVFQRERSAARNRLQNSVVAAAEYRAGQREPATDDRDLEEIEQDVEEAISIAVANGEFDNLEGEGKPLKSLLGAENPYLDPADRIGYGLLQKHGYAPEWIEQQKRIHRDAQHFARTLSEAWTASKFEPTAAFVTQKDRFRQEIAKLNKRVRDYNLNCPASAQMVPFDTVEEVRKAKREAERHHAEAAAQRQRSAGVANHSVKRSLLQQVISAGSSARLPASTSQSSVWSRVAGAFRLGSRPKDALNLSQGCKANWVSETCRETSSFSV</sequence>
<dbReference type="Proteomes" id="UP000186817">
    <property type="component" value="Unassembled WGS sequence"/>
</dbReference>
<feature type="region of interest" description="Disordered" evidence="1">
    <location>
        <begin position="318"/>
        <end position="340"/>
    </location>
</feature>
<keyword evidence="3" id="KW-1185">Reference proteome</keyword>
<name>A0A1Q9CUH9_SYMMI</name>
<organism evidence="2 3">
    <name type="scientific">Symbiodinium microadriaticum</name>
    <name type="common">Dinoflagellate</name>
    <name type="synonym">Zooxanthella microadriatica</name>
    <dbReference type="NCBI Taxonomy" id="2951"/>
    <lineage>
        <taxon>Eukaryota</taxon>
        <taxon>Sar</taxon>
        <taxon>Alveolata</taxon>
        <taxon>Dinophyceae</taxon>
        <taxon>Suessiales</taxon>
        <taxon>Symbiodiniaceae</taxon>
        <taxon>Symbiodinium</taxon>
    </lineage>
</organism>
<proteinExistence type="predicted"/>
<evidence type="ECO:0000313" key="2">
    <source>
        <dbReference type="EMBL" id="OLP86559.1"/>
    </source>
</evidence>
<feature type="compositionally biased region" description="Basic and acidic residues" evidence="1">
    <location>
        <begin position="318"/>
        <end position="327"/>
    </location>
</feature>
<dbReference type="EMBL" id="LSRX01000910">
    <property type="protein sequence ID" value="OLP86559.1"/>
    <property type="molecule type" value="Genomic_DNA"/>
</dbReference>
<dbReference type="InterPro" id="IPR052573">
    <property type="entry name" value="DnaJ_C_subfamily_28"/>
</dbReference>
<comment type="caution">
    <text evidence="2">The sequence shown here is derived from an EMBL/GenBank/DDBJ whole genome shotgun (WGS) entry which is preliminary data.</text>
</comment>
<evidence type="ECO:0000256" key="1">
    <source>
        <dbReference type="SAM" id="MobiDB-lite"/>
    </source>
</evidence>
<evidence type="ECO:0000313" key="3">
    <source>
        <dbReference type="Proteomes" id="UP000186817"/>
    </source>
</evidence>
<gene>
    <name evidence="2" type="primary">Dnajc28</name>
    <name evidence="2" type="ORF">AK812_SmicGene32300</name>
</gene>
<dbReference type="PANTHER" id="PTHR39158">
    <property type="entry name" value="OS08G0560600 PROTEIN"/>
    <property type="match status" value="1"/>
</dbReference>
<dbReference type="PANTHER" id="PTHR39158:SF1">
    <property type="entry name" value="DNAJ HOMOLOG SUBFAMILY C MEMBER 28"/>
    <property type="match status" value="1"/>
</dbReference>
<protein>
    <submittedName>
        <fullName evidence="2">DnaJ-like subfamily C member 28</fullName>
    </submittedName>
</protein>
<dbReference type="OrthoDB" id="1922282at2759"/>
<dbReference type="AlphaFoldDB" id="A0A1Q9CUH9"/>
<dbReference type="Pfam" id="PF09350">
    <property type="entry name" value="DJC28_CD"/>
    <property type="match status" value="1"/>
</dbReference>
<dbReference type="OMA" id="LTHNEAP"/>
<accession>A0A1Q9CUH9</accession>
<dbReference type="InterPro" id="IPR018961">
    <property type="entry name" value="DnaJ_homolog_subfam-C_membr-28"/>
</dbReference>
<reference evidence="2 3" key="1">
    <citation type="submission" date="2016-02" db="EMBL/GenBank/DDBJ databases">
        <title>Genome analysis of coral dinoflagellate symbionts highlights evolutionary adaptations to a symbiotic lifestyle.</title>
        <authorList>
            <person name="Aranda M."/>
            <person name="Li Y."/>
            <person name="Liew Y.J."/>
            <person name="Baumgarten S."/>
            <person name="Simakov O."/>
            <person name="Wilson M."/>
            <person name="Piel J."/>
            <person name="Ashoor H."/>
            <person name="Bougouffa S."/>
            <person name="Bajic V.B."/>
            <person name="Ryu T."/>
            <person name="Ravasi T."/>
            <person name="Bayer T."/>
            <person name="Micklem G."/>
            <person name="Kim H."/>
            <person name="Bhak J."/>
            <person name="Lajeunesse T.C."/>
            <person name="Voolstra C.R."/>
        </authorList>
    </citation>
    <scope>NUCLEOTIDE SEQUENCE [LARGE SCALE GENOMIC DNA]</scope>
    <source>
        <strain evidence="2 3">CCMP2467</strain>
    </source>
</reference>